<dbReference type="InterPro" id="IPR001584">
    <property type="entry name" value="Integrase_cat-core"/>
</dbReference>
<dbReference type="EMBL" id="BQNB010013111">
    <property type="protein sequence ID" value="GJT11970.1"/>
    <property type="molecule type" value="Genomic_DNA"/>
</dbReference>
<evidence type="ECO:0000256" key="9">
    <source>
        <dbReference type="ARBA" id="ARBA00023125"/>
    </source>
</evidence>
<evidence type="ECO:0000256" key="1">
    <source>
        <dbReference type="ARBA" id="ARBA00022670"/>
    </source>
</evidence>
<keyword evidence="8" id="KW-0548">Nucleotidyltransferase</keyword>
<keyword evidence="11" id="KW-0511">Multifunctional enzyme</keyword>
<feature type="region of interest" description="Disordered" evidence="12">
    <location>
        <begin position="685"/>
        <end position="718"/>
    </location>
</feature>
<keyword evidence="1" id="KW-0645">Protease</keyword>
<dbReference type="InterPro" id="IPR000477">
    <property type="entry name" value="RT_dom"/>
</dbReference>
<dbReference type="PROSITE" id="PS50330">
    <property type="entry name" value="UIM"/>
    <property type="match status" value="1"/>
</dbReference>
<evidence type="ECO:0000256" key="5">
    <source>
        <dbReference type="ARBA" id="ARBA00022842"/>
    </source>
</evidence>
<dbReference type="Proteomes" id="UP001151760">
    <property type="component" value="Unassembled WGS sequence"/>
</dbReference>
<dbReference type="Pfam" id="PF00078">
    <property type="entry name" value="RVT_1"/>
    <property type="match status" value="1"/>
</dbReference>
<dbReference type="InterPro" id="IPR041588">
    <property type="entry name" value="Integrase_H2C2"/>
</dbReference>
<feature type="region of interest" description="Disordered" evidence="12">
    <location>
        <begin position="420"/>
        <end position="461"/>
    </location>
</feature>
<dbReference type="Pfam" id="PF02809">
    <property type="entry name" value="UIM"/>
    <property type="match status" value="1"/>
</dbReference>
<feature type="region of interest" description="Disordered" evidence="12">
    <location>
        <begin position="509"/>
        <end position="564"/>
    </location>
</feature>
<evidence type="ECO:0000256" key="8">
    <source>
        <dbReference type="ARBA" id="ARBA00022932"/>
    </source>
</evidence>
<reference evidence="15" key="2">
    <citation type="submission" date="2022-01" db="EMBL/GenBank/DDBJ databases">
        <authorList>
            <person name="Yamashiro T."/>
            <person name="Shiraishi A."/>
            <person name="Satake H."/>
            <person name="Nakayama K."/>
        </authorList>
    </citation>
    <scope>NUCLEOTIDE SEQUENCE</scope>
</reference>
<dbReference type="PANTHER" id="PTHR37984:SF5">
    <property type="entry name" value="PROTEIN NYNRIN-LIKE"/>
    <property type="match status" value="1"/>
</dbReference>
<keyword evidence="9" id="KW-0238">DNA-binding</keyword>
<keyword evidence="2" id="KW-0479">Metal-binding</keyword>
<name>A0ABQ5BAS9_9ASTR</name>
<evidence type="ECO:0000256" key="6">
    <source>
        <dbReference type="ARBA" id="ARBA00022908"/>
    </source>
</evidence>
<evidence type="ECO:0000259" key="14">
    <source>
        <dbReference type="PROSITE" id="PS50994"/>
    </source>
</evidence>
<dbReference type="Gene3D" id="3.30.420.10">
    <property type="entry name" value="Ribonuclease H-like superfamily/Ribonuclease H"/>
    <property type="match status" value="1"/>
</dbReference>
<dbReference type="InterPro" id="IPR050951">
    <property type="entry name" value="Retrovirus_Pol_polyprotein"/>
</dbReference>
<evidence type="ECO:0000256" key="4">
    <source>
        <dbReference type="ARBA" id="ARBA00022801"/>
    </source>
</evidence>
<feature type="domain" description="Reverse transcriptase" evidence="13">
    <location>
        <begin position="1120"/>
        <end position="1299"/>
    </location>
</feature>
<dbReference type="InterPro" id="IPR003903">
    <property type="entry name" value="UIM_dom"/>
</dbReference>
<evidence type="ECO:0000256" key="3">
    <source>
        <dbReference type="ARBA" id="ARBA00022750"/>
    </source>
</evidence>
<accession>A0ABQ5BAS9</accession>
<evidence type="ECO:0000256" key="10">
    <source>
        <dbReference type="ARBA" id="ARBA00023172"/>
    </source>
</evidence>
<feature type="compositionally biased region" description="Low complexity" evidence="12">
    <location>
        <begin position="958"/>
        <end position="967"/>
    </location>
</feature>
<feature type="compositionally biased region" description="Acidic residues" evidence="12">
    <location>
        <begin position="968"/>
        <end position="979"/>
    </location>
</feature>
<sequence>IDQDAPSPSHSPSSLALQSLSLHQGIAAESTIREDNPFAPVDNDSFINVFAPEPSFLASSSGDLSSAESPYVTQTLHHLRKWSKDRPLDNIIGNPSRPVSTIKQLATDALWCLYNSNKARLVAKGYRQEEGIDFEESFAPVARIEAIQIFIANAASKNITIYQMDVKTSFLNGELKEEVYVSQPEGFVDLDHPTHVYRLKKALYGLKQAPRALWIIIFCPRRPKACDIFSNEMSSKFQMSMMGQMSFFLGLQVSQNPRGIFINQSKFALEILKKFGMDSCDPVDTPMVDRLKLDEDPLGIPVDQTRFRSMVGSLMYLTTSKPDLVFVVCMCARYQASPIKKHLEALKRVVKTHEEVRQEVLSSLEINSSAGHQRNKRAPRSQLQRLNTLPCLDDIKEFQKKEPAHDDEEANLQRALELSLKEQGERTQGPARPVVIREPDSGRIQPLPEVQGKGKEKVAEEQAAHDLLTLQTPKPKNPADQFIFQRRTPMPTEPSEHADSPSLDAKLALTDSETESEEEVPVIKAGDQDEGQAGPNPGEQDEGQAGSNPGDAAESQPQPSHVVHVGPNLEHMDLETTDASTQQKPEQMDEEFTTTAYPNVQENLKLLTEDQVILEEPASSSGTLSSLQNLDKDLSFTDQFFMEKPQVEEPGKTNAEAEVHSMVSILILQDTSSVPLMTTPVIDLTKSQSNSPLPTSTSTTLTITTTTLPPPPLQSTTDPILVRRTGELEQHIADLIQNNLALEERLDKHGSRLYKLENLNIPHQEEARREKKETVVIQTTLLGINSSPTSPPPLAGASGDDMCTDIAKIPRKRSKTGKHEHGNGRAHKEPEVFYKKDKLELVDAHLSFYHLCFAKVPNPEEDPEEDPEEEPEPNNGLVNQFAPHVDPHQPGVMIGWLEENDGVNEGVNNEDIEDEDVEIELDDDAELIFPYEVEGDKTLPHGGVSSNSKPPNAEPPNAESSDSVSSDSESEEKEADVAPEDTFGTITQRPYVVRDFLRGVFEVSRARSRVTEAELGTCQTEIALLKSKNKIGEKEREIPNHDLGNIEHVLGDVLERLEVLESKENATSKKSYMEMVRIKAVPKPPSNDEDTERAAHVARAPYRLAPSEMKELSKQLQELLEKGFIRPSSSPWGAPVLFVKKKDGSFRICIDYRELNKLTIKNRYPLLRIDNLFDQLQGSSVYSKIDLRSGYHQLCIREEDIPITAFRTRYGHYEFQVMPFGLTNAPAVFMDLMNRVCKSYLDKFVIVFIDDILIYSKNKEEHGEHLKTILNLLRSKKLYAKFSKCDFWLDFMQFLGHVIDSSRVHVDPAKIEAIKNWVAPTTPTEVRQFLGLAGYYRSAPILSLPDRSEDFVVYCDASLKGFGAILMQREKAIAYASRQLRKNEKNYTTHDLELERLQYILDQKELNIRQRRWIELLSDYDCVIRYHPGKANVVADALSRKDKEPIREENIGAEGFRGKGEPFEVRSDGTKCLKERVWKLYWWPNMKADIATYVSKCLICAKVKAEHQKPSGLLQQPHGVPVSIISDRDPRFASRFWRSLQKSLGTNLDMSTAYHPETDGQSERTIQTLEDMLRACMIDFDRLLAARSRQKSYADVRRKPLEFEVGDKVMLKVSPWKGVVRFGKCGKLSPRYIGPFKILSRVGPVAYKLELPRELQGIHNTFHVSNLKKCLSDEELLTIVTIFLPAHAKK</sequence>
<dbReference type="CDD" id="cd01647">
    <property type="entry name" value="RT_LTR"/>
    <property type="match status" value="1"/>
</dbReference>
<dbReference type="PROSITE" id="PS50878">
    <property type="entry name" value="RT_POL"/>
    <property type="match status" value="1"/>
</dbReference>
<evidence type="ECO:0000256" key="2">
    <source>
        <dbReference type="ARBA" id="ARBA00022723"/>
    </source>
</evidence>
<dbReference type="PROSITE" id="PS50994">
    <property type="entry name" value="INTEGRASE"/>
    <property type="match status" value="1"/>
</dbReference>
<keyword evidence="4" id="KW-0378">Hydrolase</keyword>
<dbReference type="Pfam" id="PF17919">
    <property type="entry name" value="RT_RNaseH_2"/>
    <property type="match status" value="1"/>
</dbReference>
<dbReference type="SUPFAM" id="SSF53098">
    <property type="entry name" value="Ribonuclease H-like"/>
    <property type="match status" value="1"/>
</dbReference>
<feature type="region of interest" description="Disordered" evidence="12">
    <location>
        <begin position="857"/>
        <end position="891"/>
    </location>
</feature>
<feature type="compositionally biased region" description="Low complexity" evidence="12">
    <location>
        <begin position="691"/>
        <end position="707"/>
    </location>
</feature>
<dbReference type="Gene3D" id="3.10.10.10">
    <property type="entry name" value="HIV Type 1 Reverse Transcriptase, subunit A, domain 1"/>
    <property type="match status" value="1"/>
</dbReference>
<evidence type="ECO:0000313" key="15">
    <source>
        <dbReference type="EMBL" id="GJT11970.1"/>
    </source>
</evidence>
<feature type="compositionally biased region" description="Basic and acidic residues" evidence="12">
    <location>
        <begin position="452"/>
        <end position="461"/>
    </location>
</feature>
<dbReference type="Gene3D" id="3.30.70.270">
    <property type="match status" value="2"/>
</dbReference>
<comment type="caution">
    <text evidence="15">The sequence shown here is derived from an EMBL/GenBank/DDBJ whole genome shotgun (WGS) entry which is preliminary data.</text>
</comment>
<keyword evidence="5" id="KW-0460">Magnesium</keyword>
<dbReference type="InterPro" id="IPR013103">
    <property type="entry name" value="RVT_2"/>
</dbReference>
<evidence type="ECO:0000256" key="7">
    <source>
        <dbReference type="ARBA" id="ARBA00022918"/>
    </source>
</evidence>
<dbReference type="SUPFAM" id="SSF56672">
    <property type="entry name" value="DNA/RNA polymerases"/>
    <property type="match status" value="2"/>
</dbReference>
<keyword evidence="10" id="KW-0233">DNA recombination</keyword>
<feature type="region of interest" description="Disordered" evidence="12">
    <location>
        <begin position="935"/>
        <end position="983"/>
    </location>
</feature>
<dbReference type="InterPro" id="IPR036397">
    <property type="entry name" value="RNaseH_sf"/>
</dbReference>
<keyword evidence="6" id="KW-0229">DNA integration</keyword>
<dbReference type="PANTHER" id="PTHR37984">
    <property type="entry name" value="PROTEIN CBG26694"/>
    <property type="match status" value="1"/>
</dbReference>
<proteinExistence type="predicted"/>
<dbReference type="InterPro" id="IPR012337">
    <property type="entry name" value="RNaseH-like_sf"/>
</dbReference>
<feature type="compositionally biased region" description="Acidic residues" evidence="12">
    <location>
        <begin position="859"/>
        <end position="872"/>
    </location>
</feature>
<dbReference type="Gene3D" id="1.10.340.70">
    <property type="match status" value="1"/>
</dbReference>
<feature type="domain" description="Integrase catalytic" evidence="14">
    <location>
        <begin position="1518"/>
        <end position="1574"/>
    </location>
</feature>
<keyword evidence="7 15" id="KW-0695">RNA-directed DNA polymerase</keyword>
<dbReference type="Pfam" id="PF07727">
    <property type="entry name" value="RVT_2"/>
    <property type="match status" value="2"/>
</dbReference>
<dbReference type="Pfam" id="PF24626">
    <property type="entry name" value="SH3_Tf2-1"/>
    <property type="match status" value="1"/>
</dbReference>
<keyword evidence="8" id="KW-0239">DNA-directed DNA polymerase</keyword>
<evidence type="ECO:0000259" key="13">
    <source>
        <dbReference type="PROSITE" id="PS50878"/>
    </source>
</evidence>
<evidence type="ECO:0000313" key="16">
    <source>
        <dbReference type="Proteomes" id="UP001151760"/>
    </source>
</evidence>
<dbReference type="InterPro" id="IPR041577">
    <property type="entry name" value="RT_RNaseH_2"/>
</dbReference>
<dbReference type="GO" id="GO:0003964">
    <property type="term" value="F:RNA-directed DNA polymerase activity"/>
    <property type="evidence" value="ECO:0007669"/>
    <property type="project" value="UniProtKB-KW"/>
</dbReference>
<dbReference type="InterPro" id="IPR043128">
    <property type="entry name" value="Rev_trsase/Diguanyl_cyclase"/>
</dbReference>
<dbReference type="InterPro" id="IPR043502">
    <property type="entry name" value="DNA/RNA_pol_sf"/>
</dbReference>
<dbReference type="SMART" id="SM00726">
    <property type="entry name" value="UIM"/>
    <property type="match status" value="1"/>
</dbReference>
<dbReference type="Pfam" id="PF17921">
    <property type="entry name" value="Integrase_H2C2"/>
    <property type="match status" value="1"/>
</dbReference>
<evidence type="ECO:0000256" key="12">
    <source>
        <dbReference type="SAM" id="MobiDB-lite"/>
    </source>
</evidence>
<dbReference type="InterPro" id="IPR056924">
    <property type="entry name" value="SH3_Tf2-1"/>
</dbReference>
<organism evidence="15 16">
    <name type="scientific">Tanacetum coccineum</name>
    <dbReference type="NCBI Taxonomy" id="301880"/>
    <lineage>
        <taxon>Eukaryota</taxon>
        <taxon>Viridiplantae</taxon>
        <taxon>Streptophyta</taxon>
        <taxon>Embryophyta</taxon>
        <taxon>Tracheophyta</taxon>
        <taxon>Spermatophyta</taxon>
        <taxon>Magnoliopsida</taxon>
        <taxon>eudicotyledons</taxon>
        <taxon>Gunneridae</taxon>
        <taxon>Pentapetalae</taxon>
        <taxon>asterids</taxon>
        <taxon>campanulids</taxon>
        <taxon>Asterales</taxon>
        <taxon>Asteraceae</taxon>
        <taxon>Asteroideae</taxon>
        <taxon>Anthemideae</taxon>
        <taxon>Anthemidinae</taxon>
        <taxon>Tanacetum</taxon>
    </lineage>
</organism>
<keyword evidence="3" id="KW-0064">Aspartyl protease</keyword>
<gene>
    <name evidence="15" type="ORF">Tco_0859012</name>
</gene>
<keyword evidence="8" id="KW-0808">Transferase</keyword>
<dbReference type="CDD" id="cd09274">
    <property type="entry name" value="RNase_HI_RT_Ty3"/>
    <property type="match status" value="1"/>
</dbReference>
<reference evidence="15" key="1">
    <citation type="journal article" date="2022" name="Int. J. Mol. Sci.">
        <title>Draft Genome of Tanacetum Coccineum: Genomic Comparison of Closely Related Tanacetum-Family Plants.</title>
        <authorList>
            <person name="Yamashiro T."/>
            <person name="Shiraishi A."/>
            <person name="Nakayama K."/>
            <person name="Satake H."/>
        </authorList>
    </citation>
    <scope>NUCLEOTIDE SEQUENCE</scope>
</reference>
<keyword evidence="16" id="KW-1185">Reference proteome</keyword>
<protein>
    <submittedName>
        <fullName evidence="15">Reverse transcriptase domain-containing protein</fullName>
    </submittedName>
</protein>
<evidence type="ECO:0000256" key="11">
    <source>
        <dbReference type="ARBA" id="ARBA00023268"/>
    </source>
</evidence>
<feature type="non-terminal residue" evidence="15">
    <location>
        <position position="1"/>
    </location>
</feature>